<accession>A0A2M8KDQ9</accession>
<comment type="caution">
    <text evidence="2">The sequence shown here is derived from an EMBL/GenBank/DDBJ whole genome shotgun (WGS) entry which is preliminary data.</text>
</comment>
<organism evidence="2 3">
    <name type="scientific">Candidatus Portnoybacteria bacterium CG10_big_fil_rev_8_21_14_0_10_36_7</name>
    <dbReference type="NCBI Taxonomy" id="1974812"/>
    <lineage>
        <taxon>Bacteria</taxon>
        <taxon>Candidatus Portnoyibacteriota</taxon>
    </lineage>
</organism>
<dbReference type="Pfam" id="PF10026">
    <property type="entry name" value="DUF2268"/>
    <property type="match status" value="1"/>
</dbReference>
<protein>
    <recommendedName>
        <fullName evidence="1">DUF2268 domain-containing protein</fullName>
    </recommendedName>
</protein>
<dbReference type="InterPro" id="IPR018728">
    <property type="entry name" value="DUF2268"/>
</dbReference>
<gene>
    <name evidence="2" type="ORF">COU81_02865</name>
</gene>
<feature type="domain" description="DUF2268" evidence="1">
    <location>
        <begin position="118"/>
        <end position="280"/>
    </location>
</feature>
<evidence type="ECO:0000259" key="1">
    <source>
        <dbReference type="Pfam" id="PF10026"/>
    </source>
</evidence>
<evidence type="ECO:0000313" key="3">
    <source>
        <dbReference type="Proteomes" id="UP000231450"/>
    </source>
</evidence>
<sequence length="296" mass="34885">MEIHNLLPKIEEFISSLENKDINFDAFKEYYLSSNNKSVRYLFENINKWQGIRKQLGEGDKLAIKKRLVDLKNWGYPARAEATIEKVEKFYKKKLNGELILFFGLNLVDGYTRFEKGWNTIFLGVDYSEYDANDLDILLAHELNHLTRDSSEQVLHSYGVTSEMTNKEYLSKMTFVEHLVNEGLAGYFSSLIYPEAKPWKYLYYSKKQYDWCLNNHKEIEKLVINHIEANKSWRPLYRENLLGDSSPERLQYYYGLELIKKASKKYPLNELIFMPAKDIVGEFCEINRFALVKQTG</sequence>
<evidence type="ECO:0000313" key="2">
    <source>
        <dbReference type="EMBL" id="PJE58033.1"/>
    </source>
</evidence>
<proteinExistence type="predicted"/>
<name>A0A2M8KDQ9_9BACT</name>
<dbReference type="EMBL" id="PFDW01000061">
    <property type="protein sequence ID" value="PJE58033.1"/>
    <property type="molecule type" value="Genomic_DNA"/>
</dbReference>
<dbReference type="AlphaFoldDB" id="A0A2M8KDQ9"/>
<reference evidence="3" key="1">
    <citation type="submission" date="2017-09" db="EMBL/GenBank/DDBJ databases">
        <title>Depth-based differentiation of microbial function through sediment-hosted aquifers and enrichment of novel symbionts in the deep terrestrial subsurface.</title>
        <authorList>
            <person name="Probst A.J."/>
            <person name="Ladd B."/>
            <person name="Jarett J.K."/>
            <person name="Geller-Mcgrath D.E."/>
            <person name="Sieber C.M.K."/>
            <person name="Emerson J.B."/>
            <person name="Anantharaman K."/>
            <person name="Thomas B.C."/>
            <person name="Malmstrom R."/>
            <person name="Stieglmeier M."/>
            <person name="Klingl A."/>
            <person name="Woyke T."/>
            <person name="Ryan C.M."/>
            <person name="Banfield J.F."/>
        </authorList>
    </citation>
    <scope>NUCLEOTIDE SEQUENCE [LARGE SCALE GENOMIC DNA]</scope>
</reference>
<dbReference type="Proteomes" id="UP000231450">
    <property type="component" value="Unassembled WGS sequence"/>
</dbReference>